<comment type="subcellular location">
    <subcellularLocation>
        <location evidence="1">Cell membrane</location>
        <topology evidence="1">Multi-pass membrane protein</topology>
    </subcellularLocation>
</comment>
<dbReference type="EMBL" id="CP118247">
    <property type="protein sequence ID" value="WDR04574.1"/>
    <property type="molecule type" value="Genomic_DNA"/>
</dbReference>
<keyword evidence="5 7" id="KW-1133">Transmembrane helix</keyword>
<dbReference type="InterPro" id="IPR051907">
    <property type="entry name" value="DoxX-like_oxidoreductase"/>
</dbReference>
<organism evidence="8 9">
    <name type="scientific">Devosia rhodophyticola</name>
    <dbReference type="NCBI Taxonomy" id="3026423"/>
    <lineage>
        <taxon>Bacteria</taxon>
        <taxon>Pseudomonadati</taxon>
        <taxon>Pseudomonadota</taxon>
        <taxon>Alphaproteobacteria</taxon>
        <taxon>Hyphomicrobiales</taxon>
        <taxon>Devosiaceae</taxon>
        <taxon>Devosia</taxon>
    </lineage>
</organism>
<keyword evidence="9" id="KW-1185">Reference proteome</keyword>
<feature type="transmembrane region" description="Helical" evidence="7">
    <location>
        <begin position="74"/>
        <end position="98"/>
    </location>
</feature>
<gene>
    <name evidence="8" type="ORF">PSQ90_09535</name>
</gene>
<reference evidence="8 9" key="1">
    <citation type="submission" date="2023-02" db="EMBL/GenBank/DDBJ databases">
        <title>Devosia chondri sp. nov., isolated from the phycosphere of marine algae.</title>
        <authorList>
            <person name="Kim J.M."/>
            <person name="Lee J.K."/>
            <person name="Choi B.J."/>
            <person name="Bayburt H."/>
            <person name="Jeon C.O."/>
        </authorList>
    </citation>
    <scope>NUCLEOTIDE SEQUENCE [LARGE SCALE GENOMIC DNA]</scope>
    <source>
        <strain evidence="8 9">G2-5</strain>
    </source>
</reference>
<dbReference type="Proteomes" id="UP001222118">
    <property type="component" value="Chromosome"/>
</dbReference>
<proteinExistence type="inferred from homology"/>
<evidence type="ECO:0000256" key="4">
    <source>
        <dbReference type="ARBA" id="ARBA00022692"/>
    </source>
</evidence>
<evidence type="ECO:0000256" key="2">
    <source>
        <dbReference type="ARBA" id="ARBA00006679"/>
    </source>
</evidence>
<name>A0ABY7YTE2_9HYPH</name>
<feature type="transmembrane region" description="Helical" evidence="7">
    <location>
        <begin position="105"/>
        <end position="126"/>
    </location>
</feature>
<evidence type="ECO:0000256" key="3">
    <source>
        <dbReference type="ARBA" id="ARBA00022475"/>
    </source>
</evidence>
<dbReference type="PANTHER" id="PTHR33452">
    <property type="entry name" value="OXIDOREDUCTASE CATD-RELATED"/>
    <property type="match status" value="1"/>
</dbReference>
<evidence type="ECO:0000313" key="9">
    <source>
        <dbReference type="Proteomes" id="UP001222118"/>
    </source>
</evidence>
<keyword evidence="4 7" id="KW-0812">Transmembrane</keyword>
<dbReference type="RefSeq" id="WP_282210095.1">
    <property type="nucleotide sequence ID" value="NZ_CP118247.1"/>
</dbReference>
<sequence length="171" mass="18488">MSNLLRATLKSYLSADRLIASFPHSVALLGLRIALAIPFWRSGMTKWDGFLNLSSGTRYLFQEEFKLHILGQTFAYPAPLITAFLAGVGEVVLPVLLILGLFTRFAGLGILAMTIIIQLTIPDGWLSFHLPWAVKALSLMAFGGGKLSLDAVIIRLGMASPDRAATARASS</sequence>
<evidence type="ECO:0000256" key="5">
    <source>
        <dbReference type="ARBA" id="ARBA00022989"/>
    </source>
</evidence>
<dbReference type="InterPro" id="IPR032808">
    <property type="entry name" value="DoxX"/>
</dbReference>
<comment type="similarity">
    <text evidence="2">Belongs to the DoxX family.</text>
</comment>
<accession>A0ABY7YTE2</accession>
<feature type="transmembrane region" description="Helical" evidence="7">
    <location>
        <begin position="132"/>
        <end position="153"/>
    </location>
</feature>
<evidence type="ECO:0000256" key="7">
    <source>
        <dbReference type="SAM" id="Phobius"/>
    </source>
</evidence>
<dbReference type="PANTHER" id="PTHR33452:SF1">
    <property type="entry name" value="INNER MEMBRANE PROTEIN YPHA-RELATED"/>
    <property type="match status" value="1"/>
</dbReference>
<evidence type="ECO:0000256" key="6">
    <source>
        <dbReference type="ARBA" id="ARBA00023136"/>
    </source>
</evidence>
<feature type="transmembrane region" description="Helical" evidence="7">
    <location>
        <begin position="21"/>
        <end position="40"/>
    </location>
</feature>
<keyword evidence="6 7" id="KW-0472">Membrane</keyword>
<evidence type="ECO:0000256" key="1">
    <source>
        <dbReference type="ARBA" id="ARBA00004651"/>
    </source>
</evidence>
<dbReference type="Pfam" id="PF07681">
    <property type="entry name" value="DoxX"/>
    <property type="match status" value="1"/>
</dbReference>
<evidence type="ECO:0000313" key="8">
    <source>
        <dbReference type="EMBL" id="WDR04574.1"/>
    </source>
</evidence>
<keyword evidence="3" id="KW-1003">Cell membrane</keyword>
<protein>
    <submittedName>
        <fullName evidence="8">DoxX family protein</fullName>
    </submittedName>
</protein>